<organism evidence="3">
    <name type="scientific">Mesotoga infera</name>
    <dbReference type="NCBI Taxonomy" id="1236046"/>
    <lineage>
        <taxon>Bacteria</taxon>
        <taxon>Thermotogati</taxon>
        <taxon>Thermotogota</taxon>
        <taxon>Thermotogae</taxon>
        <taxon>Kosmotogales</taxon>
        <taxon>Kosmotogaceae</taxon>
        <taxon>Mesotoga</taxon>
    </lineage>
</organism>
<dbReference type="Pfam" id="PF07963">
    <property type="entry name" value="N_methyl"/>
    <property type="match status" value="1"/>
</dbReference>
<comment type="caution">
    <text evidence="3">The sequence shown here is derived from an EMBL/GenBank/DDBJ whole genome shotgun (WGS) entry which is preliminary data.</text>
</comment>
<dbReference type="EMBL" id="DSBT01000160">
    <property type="protein sequence ID" value="HDP77660.1"/>
    <property type="molecule type" value="Genomic_DNA"/>
</dbReference>
<protein>
    <submittedName>
        <fullName evidence="3">Prepilin-type N-terminal cleavage/methylation domain-containing protein</fullName>
    </submittedName>
</protein>
<accession>A0A7C1GSZ8</accession>
<dbReference type="InterPro" id="IPR012902">
    <property type="entry name" value="N_methyl_site"/>
</dbReference>
<sequence>MFTIDQSRKKGMTMTELLVALAISSVVLLIVTLVSTQSLRISRGTNASMTIDEQITKLHSSMNYLVSRQFAVLFSFGNEEEDEEPQDEPYSQIVVTNSIPSNVTPSGWETKSSLITFQPDFSRIVHLYEGKEGQGTLMSIIAEYVEGFEVSLITGTTYLSYTATFTYFDPVNPGVAILTKEARGAVRFY</sequence>
<proteinExistence type="predicted"/>
<evidence type="ECO:0000256" key="1">
    <source>
        <dbReference type="ARBA" id="ARBA00004442"/>
    </source>
</evidence>
<evidence type="ECO:0000313" key="3">
    <source>
        <dbReference type="EMBL" id="HDP77660.1"/>
    </source>
</evidence>
<evidence type="ECO:0000256" key="2">
    <source>
        <dbReference type="ARBA" id="ARBA00023237"/>
    </source>
</evidence>
<reference evidence="3" key="1">
    <citation type="journal article" date="2020" name="mSystems">
        <title>Genome- and Community-Level Interaction Insights into Carbon Utilization and Element Cycling Functions of Hydrothermarchaeota in Hydrothermal Sediment.</title>
        <authorList>
            <person name="Zhou Z."/>
            <person name="Liu Y."/>
            <person name="Xu W."/>
            <person name="Pan J."/>
            <person name="Luo Z.H."/>
            <person name="Li M."/>
        </authorList>
    </citation>
    <scope>NUCLEOTIDE SEQUENCE [LARGE SCALE GENOMIC DNA]</scope>
    <source>
        <strain evidence="3">SpSt-1179</strain>
    </source>
</reference>
<dbReference type="NCBIfam" id="TIGR02532">
    <property type="entry name" value="IV_pilin_GFxxxE"/>
    <property type="match status" value="1"/>
</dbReference>
<name>A0A7C1GSZ8_9BACT</name>
<gene>
    <name evidence="3" type="ORF">ENN47_05660</name>
</gene>
<keyword evidence="2" id="KW-0472">Membrane</keyword>
<dbReference type="AlphaFoldDB" id="A0A7C1GSZ8"/>
<comment type="subcellular location">
    <subcellularLocation>
        <location evidence="1">Cell outer membrane</location>
    </subcellularLocation>
</comment>
<keyword evidence="2" id="KW-0998">Cell outer membrane</keyword>
<dbReference type="Proteomes" id="UP000886198">
    <property type="component" value="Unassembled WGS sequence"/>
</dbReference>
<dbReference type="GO" id="GO:0009279">
    <property type="term" value="C:cell outer membrane"/>
    <property type="evidence" value="ECO:0007669"/>
    <property type="project" value="UniProtKB-SubCell"/>
</dbReference>